<evidence type="ECO:0000313" key="2">
    <source>
        <dbReference type="EMBL" id="KAG2445802.1"/>
    </source>
</evidence>
<feature type="compositionally biased region" description="Basic and acidic residues" evidence="1">
    <location>
        <begin position="725"/>
        <end position="735"/>
    </location>
</feature>
<feature type="compositionally biased region" description="Low complexity" evidence="1">
    <location>
        <begin position="552"/>
        <end position="568"/>
    </location>
</feature>
<comment type="caution">
    <text evidence="2">The sequence shown here is derived from an EMBL/GenBank/DDBJ whole genome shotgun (WGS) entry which is preliminary data.</text>
</comment>
<feature type="region of interest" description="Disordered" evidence="1">
    <location>
        <begin position="313"/>
        <end position="344"/>
    </location>
</feature>
<keyword evidence="3" id="KW-1185">Reference proteome</keyword>
<gene>
    <name evidence="2" type="ORF">HXX76_000406</name>
</gene>
<evidence type="ECO:0000313" key="3">
    <source>
        <dbReference type="Proteomes" id="UP000650467"/>
    </source>
</evidence>
<organism evidence="2 3">
    <name type="scientific">Chlamydomonas incerta</name>
    <dbReference type="NCBI Taxonomy" id="51695"/>
    <lineage>
        <taxon>Eukaryota</taxon>
        <taxon>Viridiplantae</taxon>
        <taxon>Chlorophyta</taxon>
        <taxon>core chlorophytes</taxon>
        <taxon>Chlorophyceae</taxon>
        <taxon>CS clade</taxon>
        <taxon>Chlamydomonadales</taxon>
        <taxon>Chlamydomonadaceae</taxon>
        <taxon>Chlamydomonas</taxon>
    </lineage>
</organism>
<feature type="compositionally biased region" description="Pro residues" evidence="1">
    <location>
        <begin position="173"/>
        <end position="183"/>
    </location>
</feature>
<feature type="region of interest" description="Disordered" evidence="1">
    <location>
        <begin position="474"/>
        <end position="515"/>
    </location>
</feature>
<feature type="region of interest" description="Disordered" evidence="1">
    <location>
        <begin position="725"/>
        <end position="789"/>
    </location>
</feature>
<dbReference type="Proteomes" id="UP000650467">
    <property type="component" value="Unassembled WGS sequence"/>
</dbReference>
<dbReference type="PANTHER" id="PTHR31065:SF1">
    <property type="entry name" value="OS09G0116050 PROTEIN"/>
    <property type="match status" value="1"/>
</dbReference>
<proteinExistence type="predicted"/>
<dbReference type="InterPro" id="IPR006734">
    <property type="entry name" value="PLATZ"/>
</dbReference>
<feature type="compositionally biased region" description="Polar residues" evidence="1">
    <location>
        <begin position="145"/>
        <end position="155"/>
    </location>
</feature>
<feature type="region of interest" description="Disordered" evidence="1">
    <location>
        <begin position="552"/>
        <end position="572"/>
    </location>
</feature>
<accession>A0A835WE85</accession>
<feature type="compositionally biased region" description="Low complexity" evidence="1">
    <location>
        <begin position="474"/>
        <end position="496"/>
    </location>
</feature>
<dbReference type="PANTHER" id="PTHR31065">
    <property type="entry name" value="PLATZ TRANSCRIPTION FACTOR FAMILY PROTEIN"/>
    <property type="match status" value="1"/>
</dbReference>
<dbReference type="AlphaFoldDB" id="A0A835WE85"/>
<dbReference type="EMBL" id="JAEHOC010000001">
    <property type="protein sequence ID" value="KAG2445802.1"/>
    <property type="molecule type" value="Genomic_DNA"/>
</dbReference>
<dbReference type="Pfam" id="PF04640">
    <property type="entry name" value="PLATZ"/>
    <property type="match status" value="1"/>
</dbReference>
<feature type="region of interest" description="Disordered" evidence="1">
    <location>
        <begin position="145"/>
        <end position="206"/>
    </location>
</feature>
<protein>
    <submittedName>
        <fullName evidence="2">Uncharacterized protein</fullName>
    </submittedName>
</protein>
<evidence type="ECO:0000256" key="1">
    <source>
        <dbReference type="SAM" id="MobiDB-lite"/>
    </source>
</evidence>
<sequence length="816" mass="80392">MVAAPAVVHAACSGGGCTGRALDEDDEEAVEAAADAAAAAACCHNCARDGEADGARLIQIRRNTYCDVLRAADAAALYDIGGVQQFSINGHKVVFLHARPQKSKPGAVSECGHCHRSLMDAGSRHCSLECKLNWQQRAPPLTQEQVEAACTTSGDPRQLKIPRRLTGDESPPQHQPAPPPPQALLPAQQQKTGPHSGSPFAVAGATPWQPPLTSAAAAGAFGAAGGLCSGDAGEGIGIGSGGASGGRCRPRRRSTGQLSEGFYLGLSGGGAAADEQAAFGDTGAAAAWAAELEPGAAASDAAGAAALLARLQPPQQHASRPPRPPLHSACLRPPLPRPWQGPAATGTLAAAVPTGPPPTAVAYGGQPHHGYAGGVAVGGGAEAKTQEQVEGVEAQPPPHARRWRDDAGAVGGAASGQQRGVSSSGGSGAAVPLAASAVLKAEHVDLARFLLDQLRAKGIPCGAPLPLFTAAPAAEGAAGSSGGTAAAGASTAAGGASRRRMSASDAGPPPLPGTAAAASHLQLLPVLGWAAATRSDAAGRNDAAAPAASAAAGGARPAGAGPAPVDGAAGRGGIGLKRRSASMDLGDAFRQPNFPAIDAAGAASGGYSGGYCGGYGVAGGDAFSEVTSPQRFGVTRQRMGGRQAAHGAGSSFAAAGGAAAADADALAAHMSLLSPSRLQRPLLPWERAPAAGAGKGGCREPVIGGSNGSITSGLLAAVTGGEARAAGRSESRRSSGDNSGTSWAVSLPVGLPGQPGGTLMGYATEPAATTSSNDDEEAATGRSGREQQATWHATMLDCAPRRVKARKGQPHQAALA</sequence>
<dbReference type="OrthoDB" id="1908108at2759"/>
<reference evidence="2" key="1">
    <citation type="journal article" date="2020" name="bioRxiv">
        <title>Comparative genomics of Chlamydomonas.</title>
        <authorList>
            <person name="Craig R.J."/>
            <person name="Hasan A.R."/>
            <person name="Ness R.W."/>
            <person name="Keightley P.D."/>
        </authorList>
    </citation>
    <scope>NUCLEOTIDE SEQUENCE</scope>
    <source>
        <strain evidence="2">SAG 7.73</strain>
    </source>
</reference>
<feature type="region of interest" description="Disordered" evidence="1">
    <location>
        <begin position="393"/>
        <end position="427"/>
    </location>
</feature>
<name>A0A835WE85_CHLIN</name>